<dbReference type="InterPro" id="IPR026939">
    <property type="entry name" value="ZNF706/At2g23090_sf"/>
</dbReference>
<gene>
    <name evidence="3" type="ORF">BLNAU_9234</name>
</gene>
<dbReference type="InterPro" id="IPR039713">
    <property type="entry name" value="At2g23090-like"/>
</dbReference>
<proteinExistence type="predicted"/>
<reference evidence="3 4" key="1">
    <citation type="journal article" date="2022" name="bioRxiv">
        <title>Genomics of Preaxostyla Flagellates Illuminates Evolutionary Transitions and the Path Towards Mitochondrial Loss.</title>
        <authorList>
            <person name="Novak L.V.F."/>
            <person name="Treitli S.C."/>
            <person name="Pyrih J."/>
            <person name="Halakuc P."/>
            <person name="Pipaliya S.V."/>
            <person name="Vacek V."/>
            <person name="Brzon O."/>
            <person name="Soukal P."/>
            <person name="Eme L."/>
            <person name="Dacks J.B."/>
            <person name="Karnkowska A."/>
            <person name="Elias M."/>
            <person name="Hampl V."/>
        </authorList>
    </citation>
    <scope>NUCLEOTIDE SEQUENCE [LARGE SCALE GENOMIC DNA]</scope>
    <source>
        <strain evidence="3">NAU3</strain>
        <tissue evidence="3">Gut</tissue>
    </source>
</reference>
<sequence length="76" mass="8024">MGGGNACKSKNARERKVAQGSAGGKSQLKQNAAAQTIVCSVCKQSFMCTTNAAQLEQHATSKHPKSTPKECFPDKL</sequence>
<protein>
    <submittedName>
        <fullName evidence="3">Zinc-binding</fullName>
    </submittedName>
</protein>
<accession>A0ABQ9XWM3</accession>
<evidence type="ECO:0000256" key="1">
    <source>
        <dbReference type="SAM" id="MobiDB-lite"/>
    </source>
</evidence>
<name>A0ABQ9XWM3_9EUKA</name>
<feature type="region of interest" description="Disordered" evidence="1">
    <location>
        <begin position="56"/>
        <end position="76"/>
    </location>
</feature>
<dbReference type="Proteomes" id="UP001281761">
    <property type="component" value="Unassembled WGS sequence"/>
</dbReference>
<dbReference type="SUPFAM" id="SSF118359">
    <property type="entry name" value="Expressed protein At2g23090/F21P24.15"/>
    <property type="match status" value="1"/>
</dbReference>
<organism evidence="3 4">
    <name type="scientific">Blattamonas nauphoetae</name>
    <dbReference type="NCBI Taxonomy" id="2049346"/>
    <lineage>
        <taxon>Eukaryota</taxon>
        <taxon>Metamonada</taxon>
        <taxon>Preaxostyla</taxon>
        <taxon>Oxymonadida</taxon>
        <taxon>Blattamonas</taxon>
    </lineage>
</organism>
<dbReference type="InterPro" id="IPR039438">
    <property type="entry name" value="At2g23090-like_Znf"/>
</dbReference>
<dbReference type="PANTHER" id="PTHR33788">
    <property type="entry name" value="OS07G0114300 PROTEIN"/>
    <property type="match status" value="1"/>
</dbReference>
<feature type="compositionally biased region" description="Basic and acidic residues" evidence="1">
    <location>
        <begin position="67"/>
        <end position="76"/>
    </location>
</feature>
<evidence type="ECO:0000259" key="2">
    <source>
        <dbReference type="Pfam" id="PF12907"/>
    </source>
</evidence>
<dbReference type="PANTHER" id="PTHR33788:SF1">
    <property type="entry name" value="ZINC-BINDING PROTEIN"/>
    <property type="match status" value="1"/>
</dbReference>
<dbReference type="Gene3D" id="4.10.1050.10">
    <property type="entry name" value="At2g23090-like"/>
    <property type="match status" value="1"/>
</dbReference>
<dbReference type="Pfam" id="PF12907">
    <property type="entry name" value="zf-met2"/>
    <property type="match status" value="1"/>
</dbReference>
<comment type="caution">
    <text evidence="3">The sequence shown here is derived from an EMBL/GenBank/DDBJ whole genome shotgun (WGS) entry which is preliminary data.</text>
</comment>
<keyword evidence="4" id="KW-1185">Reference proteome</keyword>
<feature type="region of interest" description="Disordered" evidence="1">
    <location>
        <begin position="1"/>
        <end position="29"/>
    </location>
</feature>
<evidence type="ECO:0000313" key="4">
    <source>
        <dbReference type="Proteomes" id="UP001281761"/>
    </source>
</evidence>
<feature type="domain" description="At2g23090-like zinc-binding" evidence="2">
    <location>
        <begin position="39"/>
        <end position="74"/>
    </location>
</feature>
<dbReference type="EMBL" id="JARBJD010000062">
    <property type="protein sequence ID" value="KAK2955883.1"/>
    <property type="molecule type" value="Genomic_DNA"/>
</dbReference>
<evidence type="ECO:0000313" key="3">
    <source>
        <dbReference type="EMBL" id="KAK2955883.1"/>
    </source>
</evidence>